<organism evidence="3">
    <name type="scientific">hydrothermal vent metagenome</name>
    <dbReference type="NCBI Taxonomy" id="652676"/>
    <lineage>
        <taxon>unclassified sequences</taxon>
        <taxon>metagenomes</taxon>
        <taxon>ecological metagenomes</taxon>
    </lineage>
</organism>
<proteinExistence type="predicted"/>
<dbReference type="AlphaFoldDB" id="A0A3B1A9Q6"/>
<dbReference type="NCBIfam" id="NF008528">
    <property type="entry name" value="PRK11463.1-2"/>
    <property type="match status" value="1"/>
</dbReference>
<dbReference type="EMBL" id="UOFR01000040">
    <property type="protein sequence ID" value="VAW96753.1"/>
    <property type="molecule type" value="Genomic_DNA"/>
</dbReference>
<keyword evidence="2" id="KW-1133">Transmembrane helix</keyword>
<reference evidence="3" key="1">
    <citation type="submission" date="2018-06" db="EMBL/GenBank/DDBJ databases">
        <authorList>
            <person name="Zhirakovskaya E."/>
        </authorList>
    </citation>
    <scope>NUCLEOTIDE SEQUENCE</scope>
</reference>
<feature type="compositionally biased region" description="Basic and acidic residues" evidence="1">
    <location>
        <begin position="136"/>
        <end position="149"/>
    </location>
</feature>
<feature type="transmembrane region" description="Helical" evidence="2">
    <location>
        <begin position="7"/>
        <end position="23"/>
    </location>
</feature>
<sequence>MRKFQLGVALFILTPILEIYLFIEIGSEIGALSTIALIALTAIVGVALIRYQGLSTLQNVQRQMQQGQIPAVGLLEGIMLFFAGALLLTPGFFTDTLGFIILIPPIRKSLALWILERSGTIVKMDPGQPRQADSNHLIEGELQDKDDRK</sequence>
<dbReference type="GO" id="GO:0016020">
    <property type="term" value="C:membrane"/>
    <property type="evidence" value="ECO:0007669"/>
    <property type="project" value="InterPro"/>
</dbReference>
<feature type="transmembrane region" description="Helical" evidence="2">
    <location>
        <begin position="69"/>
        <end position="90"/>
    </location>
</feature>
<dbReference type="PANTHER" id="PTHR35335:SF1">
    <property type="entry name" value="UPF0716 PROTEIN FXSA"/>
    <property type="match status" value="1"/>
</dbReference>
<gene>
    <name evidence="3" type="ORF">MNBD_GAMMA21-1157</name>
</gene>
<dbReference type="InterPro" id="IPR007313">
    <property type="entry name" value="FxsA"/>
</dbReference>
<evidence type="ECO:0000256" key="2">
    <source>
        <dbReference type="SAM" id="Phobius"/>
    </source>
</evidence>
<keyword evidence="2" id="KW-0472">Membrane</keyword>
<name>A0A3B1A9Q6_9ZZZZ</name>
<evidence type="ECO:0000256" key="1">
    <source>
        <dbReference type="SAM" id="MobiDB-lite"/>
    </source>
</evidence>
<evidence type="ECO:0000313" key="3">
    <source>
        <dbReference type="EMBL" id="VAW96753.1"/>
    </source>
</evidence>
<accession>A0A3B1A9Q6</accession>
<dbReference type="Pfam" id="PF04186">
    <property type="entry name" value="FxsA"/>
    <property type="match status" value="1"/>
</dbReference>
<feature type="region of interest" description="Disordered" evidence="1">
    <location>
        <begin position="125"/>
        <end position="149"/>
    </location>
</feature>
<protein>
    <submittedName>
        <fullName evidence="3">FxsA protein</fullName>
    </submittedName>
</protein>
<dbReference type="PANTHER" id="PTHR35335">
    <property type="entry name" value="UPF0716 PROTEIN FXSA"/>
    <property type="match status" value="1"/>
</dbReference>
<keyword evidence="2" id="KW-0812">Transmembrane</keyword>
<feature type="transmembrane region" description="Helical" evidence="2">
    <location>
        <begin position="29"/>
        <end position="49"/>
    </location>
</feature>